<keyword evidence="5 6" id="KW-0413">Isomerase</keyword>
<evidence type="ECO:0000259" key="8">
    <source>
        <dbReference type="Pfam" id="PF01676"/>
    </source>
</evidence>
<dbReference type="GO" id="GO:0005829">
    <property type="term" value="C:cytosol"/>
    <property type="evidence" value="ECO:0007669"/>
    <property type="project" value="TreeGrafter"/>
</dbReference>
<dbReference type="GO" id="GO:0006018">
    <property type="term" value="P:2-deoxyribose 1-phosphate catabolic process"/>
    <property type="evidence" value="ECO:0007669"/>
    <property type="project" value="UniProtKB-UniRule"/>
</dbReference>
<dbReference type="GO" id="GO:0008973">
    <property type="term" value="F:phosphopentomutase activity"/>
    <property type="evidence" value="ECO:0007669"/>
    <property type="project" value="UniProtKB-UniRule"/>
</dbReference>
<feature type="binding site" evidence="6">
    <location>
        <position position="326"/>
    </location>
    <ligand>
        <name>Mn(2+)</name>
        <dbReference type="ChEBI" id="CHEBI:29035"/>
        <label>1</label>
    </ligand>
</feature>
<dbReference type="GO" id="GO:0000287">
    <property type="term" value="F:magnesium ion binding"/>
    <property type="evidence" value="ECO:0007669"/>
    <property type="project" value="UniProtKB-UniRule"/>
</dbReference>
<comment type="similarity">
    <text evidence="1 6">Belongs to the phosphopentomutase family.</text>
</comment>
<evidence type="ECO:0000313" key="10">
    <source>
        <dbReference type="Proteomes" id="UP000198619"/>
    </source>
</evidence>
<dbReference type="PANTHER" id="PTHR21110">
    <property type="entry name" value="PHOSPHOPENTOMUTASE"/>
    <property type="match status" value="1"/>
</dbReference>
<accession>A0A1I0WFQ9</accession>
<evidence type="ECO:0000256" key="7">
    <source>
        <dbReference type="NCBIfam" id="TIGR01696"/>
    </source>
</evidence>
<comment type="function">
    <text evidence="6">Isomerase that catalyzes the conversion of deoxy-ribose 1-phosphate (dRib-1-P) and ribose 1-phosphate (Rib-1-P) to deoxy-ribose 5-phosphate (dRib-5-P) and ribose 5-phosphate (Rib-5-P), respectively.</text>
</comment>
<dbReference type="CDD" id="cd16009">
    <property type="entry name" value="PPM"/>
    <property type="match status" value="1"/>
</dbReference>
<evidence type="ECO:0000313" key="9">
    <source>
        <dbReference type="EMBL" id="SFA87471.1"/>
    </source>
</evidence>
<reference evidence="9 10" key="1">
    <citation type="submission" date="2016-10" db="EMBL/GenBank/DDBJ databases">
        <authorList>
            <person name="de Groot N.N."/>
        </authorList>
    </citation>
    <scope>NUCLEOTIDE SEQUENCE [LARGE SCALE GENOMIC DNA]</scope>
    <source>
        <strain evidence="9 10">DSM 12271</strain>
    </source>
</reference>
<proteinExistence type="inferred from homology"/>
<name>A0A1I0WFQ9_9CLOT</name>
<comment type="catalytic activity">
    <reaction evidence="6">
        <text>alpha-D-ribose 1-phosphate = D-ribose 5-phosphate</text>
        <dbReference type="Rhea" id="RHEA:18793"/>
        <dbReference type="ChEBI" id="CHEBI:57720"/>
        <dbReference type="ChEBI" id="CHEBI:78346"/>
        <dbReference type="EC" id="5.4.2.7"/>
    </reaction>
</comment>
<dbReference type="SUPFAM" id="SSF53649">
    <property type="entry name" value="Alkaline phosphatase-like"/>
    <property type="match status" value="1"/>
</dbReference>
<comment type="catalytic activity">
    <reaction evidence="6">
        <text>2-deoxy-alpha-D-ribose 1-phosphate = 2-deoxy-D-ribose 5-phosphate</text>
        <dbReference type="Rhea" id="RHEA:27658"/>
        <dbReference type="ChEBI" id="CHEBI:57259"/>
        <dbReference type="ChEBI" id="CHEBI:62877"/>
        <dbReference type="EC" id="5.4.2.7"/>
    </reaction>
</comment>
<feature type="binding site" evidence="6">
    <location>
        <position position="337"/>
    </location>
    <ligand>
        <name>Mn(2+)</name>
        <dbReference type="ChEBI" id="CHEBI:29035"/>
        <label>2</label>
    </ligand>
</feature>
<dbReference type="UniPathway" id="UPA00087">
    <property type="reaction ID" value="UER00173"/>
</dbReference>
<dbReference type="InterPro" id="IPR017850">
    <property type="entry name" value="Alkaline_phosphatase_core_sf"/>
</dbReference>
<feature type="binding site" evidence="6">
    <location>
        <position position="11"/>
    </location>
    <ligand>
        <name>Mn(2+)</name>
        <dbReference type="ChEBI" id="CHEBI:29035"/>
        <label>1</label>
    </ligand>
</feature>
<feature type="binding site" evidence="6">
    <location>
        <position position="325"/>
    </location>
    <ligand>
        <name>Mn(2+)</name>
        <dbReference type="ChEBI" id="CHEBI:29035"/>
        <label>1</label>
    </ligand>
</feature>
<evidence type="ECO:0000256" key="1">
    <source>
        <dbReference type="ARBA" id="ARBA00010373"/>
    </source>
</evidence>
<dbReference type="Gene3D" id="3.40.720.10">
    <property type="entry name" value="Alkaline Phosphatase, subunit A"/>
    <property type="match status" value="1"/>
</dbReference>
<keyword evidence="2 6" id="KW-0963">Cytoplasm</keyword>
<dbReference type="Pfam" id="PF01676">
    <property type="entry name" value="Metalloenzyme"/>
    <property type="match status" value="1"/>
</dbReference>
<feature type="binding site" evidence="6">
    <location>
        <position position="284"/>
    </location>
    <ligand>
        <name>Mn(2+)</name>
        <dbReference type="ChEBI" id="CHEBI:29035"/>
        <label>2</label>
    </ligand>
</feature>
<keyword evidence="4 6" id="KW-0464">Manganese</keyword>
<dbReference type="SUPFAM" id="SSF143856">
    <property type="entry name" value="DeoB insert domain-like"/>
    <property type="match status" value="1"/>
</dbReference>
<keyword evidence="3 6" id="KW-0479">Metal-binding</keyword>
<dbReference type="InterPro" id="IPR006124">
    <property type="entry name" value="Metalloenzyme"/>
</dbReference>
<comment type="subcellular location">
    <subcellularLocation>
        <location evidence="6">Cytoplasm</location>
    </subcellularLocation>
</comment>
<dbReference type="RefSeq" id="WP_090039127.1">
    <property type="nucleotide sequence ID" value="NZ_FOKI01000005.1"/>
</dbReference>
<dbReference type="InterPro" id="IPR010045">
    <property type="entry name" value="DeoB"/>
</dbReference>
<keyword evidence="10" id="KW-1185">Reference proteome</keyword>
<gene>
    <name evidence="6" type="primary">deoB</name>
    <name evidence="9" type="ORF">SAMN04488528_100559</name>
</gene>
<dbReference type="Gene3D" id="3.30.70.1250">
    <property type="entry name" value="Phosphopentomutase"/>
    <property type="match status" value="1"/>
</dbReference>
<dbReference type="AlphaFoldDB" id="A0A1I0WFQ9"/>
<organism evidence="9 10">
    <name type="scientific">Clostridium frigidicarnis</name>
    <dbReference type="NCBI Taxonomy" id="84698"/>
    <lineage>
        <taxon>Bacteria</taxon>
        <taxon>Bacillati</taxon>
        <taxon>Bacillota</taxon>
        <taxon>Clostridia</taxon>
        <taxon>Eubacteriales</taxon>
        <taxon>Clostridiaceae</taxon>
        <taxon>Clostridium</taxon>
    </lineage>
</organism>
<dbReference type="FunFam" id="3.30.70.1250:FF:000001">
    <property type="entry name" value="Phosphopentomutase"/>
    <property type="match status" value="1"/>
</dbReference>
<comment type="cofactor">
    <cofactor evidence="6">
        <name>Mn(2+)</name>
        <dbReference type="ChEBI" id="CHEBI:29035"/>
    </cofactor>
    <text evidence="6">Binds 2 manganese ions.</text>
</comment>
<evidence type="ECO:0000256" key="6">
    <source>
        <dbReference type="HAMAP-Rule" id="MF_00740"/>
    </source>
</evidence>
<dbReference type="InterPro" id="IPR024052">
    <property type="entry name" value="Phosphopentomutase_DeoB_cap_sf"/>
</dbReference>
<feature type="domain" description="Metalloenzyme" evidence="8">
    <location>
        <begin position="3"/>
        <end position="377"/>
    </location>
</feature>
<dbReference type="PANTHER" id="PTHR21110:SF0">
    <property type="entry name" value="PHOSPHOPENTOMUTASE"/>
    <property type="match status" value="1"/>
</dbReference>
<dbReference type="EC" id="5.4.2.7" evidence="6 7"/>
<dbReference type="GO" id="GO:0030145">
    <property type="term" value="F:manganese ion binding"/>
    <property type="evidence" value="ECO:0007669"/>
    <property type="project" value="UniProtKB-UniRule"/>
</dbReference>
<dbReference type="GO" id="GO:0043094">
    <property type="term" value="P:metabolic compound salvage"/>
    <property type="evidence" value="ECO:0007669"/>
    <property type="project" value="UniProtKB-UniRule"/>
</dbReference>
<dbReference type="GO" id="GO:0009117">
    <property type="term" value="P:nucleotide metabolic process"/>
    <property type="evidence" value="ECO:0007669"/>
    <property type="project" value="UniProtKB-UniRule"/>
</dbReference>
<dbReference type="GO" id="GO:0006015">
    <property type="term" value="P:5-phosphoribose 1-diphosphate biosynthetic process"/>
    <property type="evidence" value="ECO:0007669"/>
    <property type="project" value="UniProtKB-UniPathway"/>
</dbReference>
<dbReference type="OrthoDB" id="9769930at2"/>
<evidence type="ECO:0000256" key="3">
    <source>
        <dbReference type="ARBA" id="ARBA00022723"/>
    </source>
</evidence>
<evidence type="ECO:0000256" key="4">
    <source>
        <dbReference type="ARBA" id="ARBA00023211"/>
    </source>
</evidence>
<comment type="pathway">
    <text evidence="6">Carbohydrate degradation; 2-deoxy-D-ribose 1-phosphate degradation; D-glyceraldehyde 3-phosphate and acetaldehyde from 2-deoxy-alpha-D-ribose 1-phosphate: step 1/2.</text>
</comment>
<dbReference type="Proteomes" id="UP000198619">
    <property type="component" value="Unassembled WGS sequence"/>
</dbReference>
<dbReference type="HAMAP" id="MF_00740">
    <property type="entry name" value="Phosphopentomut"/>
    <property type="match status" value="1"/>
</dbReference>
<dbReference type="NCBIfam" id="NF003766">
    <property type="entry name" value="PRK05362.1"/>
    <property type="match status" value="1"/>
</dbReference>
<dbReference type="STRING" id="84698.SAMN04488528_100559"/>
<dbReference type="EMBL" id="FOKI01000005">
    <property type="protein sequence ID" value="SFA87471.1"/>
    <property type="molecule type" value="Genomic_DNA"/>
</dbReference>
<evidence type="ECO:0000256" key="5">
    <source>
        <dbReference type="ARBA" id="ARBA00023235"/>
    </source>
</evidence>
<protein>
    <recommendedName>
        <fullName evidence="6 7">Phosphopentomutase</fullName>
        <ecNumber evidence="6 7">5.4.2.7</ecNumber>
    </recommendedName>
    <alternativeName>
        <fullName evidence="6">Phosphodeoxyribomutase</fullName>
    </alternativeName>
</protein>
<dbReference type="PIRSF" id="PIRSF001491">
    <property type="entry name" value="Ppentomutase"/>
    <property type="match status" value="1"/>
</dbReference>
<dbReference type="NCBIfam" id="TIGR01696">
    <property type="entry name" value="deoB"/>
    <property type="match status" value="1"/>
</dbReference>
<sequence>MAKKTILIVLDSVGVGELPDANLYHDEGSNTLANTWKANGGLNIENLKNFGIGNIKGLEKLNIDTKKPMASFGRAMEASKGKDTVTGHWEIAGVILDKPLNTYPQGFPKEIMEEFEEKIGRKTLGNIVASGTQIIEDLGDEHVKTGYPIIYTSADSVFQIAAHEEVIPLEELYKMCEIARGLLVGEKAVGRVIARPFLGENGKYTRTSNRHDYALDPFNKTILEYIKENNIKVKAVGKIEDIYNKNGVTDAIHTKNNMDGVDKTLEYMNENEDAFIFTNLVDFDMLYGHRNNPEGYGKALEDFDNRLNEIIGKMNDEDMLILTADHGCDPTTESTDHSREYIPILVYGKNLKSGVDIGTRKCFCDIGKTILDFFNIDNDLNGESFYNKIK</sequence>
<evidence type="ECO:0000256" key="2">
    <source>
        <dbReference type="ARBA" id="ARBA00022490"/>
    </source>
</evidence>
<feature type="binding site" evidence="6">
    <location>
        <position position="289"/>
    </location>
    <ligand>
        <name>Mn(2+)</name>
        <dbReference type="ChEBI" id="CHEBI:29035"/>
        <label>2</label>
    </ligand>
</feature>